<organism evidence="1 2">
    <name type="scientific">Methylobacterium terrae</name>
    <dbReference type="NCBI Taxonomy" id="2202827"/>
    <lineage>
        <taxon>Bacteria</taxon>
        <taxon>Pseudomonadati</taxon>
        <taxon>Pseudomonadota</taxon>
        <taxon>Alphaproteobacteria</taxon>
        <taxon>Hyphomicrobiales</taxon>
        <taxon>Methylobacteriaceae</taxon>
        <taxon>Methylobacterium</taxon>
    </lineage>
</organism>
<dbReference type="EMBL" id="CP029553">
    <property type="protein sequence ID" value="AWN49550.1"/>
    <property type="molecule type" value="Genomic_DNA"/>
</dbReference>
<evidence type="ECO:0000313" key="1">
    <source>
        <dbReference type="EMBL" id="AWN49550.1"/>
    </source>
</evidence>
<dbReference type="OrthoDB" id="6782387at2"/>
<dbReference type="Proteomes" id="UP000245444">
    <property type="component" value="Chromosome"/>
</dbReference>
<keyword evidence="2" id="KW-1185">Reference proteome</keyword>
<name>A0A2U8WVS8_9HYPH</name>
<dbReference type="KEGG" id="mtea:DK419_27080"/>
<gene>
    <name evidence="1" type="ORF">DK419_27080</name>
</gene>
<accession>A0A2U8WVS8</accession>
<proteinExistence type="predicted"/>
<dbReference type="AlphaFoldDB" id="A0A2U8WVS8"/>
<sequence length="527" mass="58409">MQSDADWKWLRNEIILSGDEAIAGSDGDRAVDTIISLVSGLPVTTVVIEEFYIDRDFSDEYRAFYGRLFRQYQRETRRLHFFADNLTVPLEGNYDHIASGLEESAARGRYLGFVVLRPIRDAPIARAVLSDTLVGPALPESTVQVRTTYTAHLLGASLPVRTVPFTQQDRHMSSCSQAAAWVCARHFHTRHAEPWFSMARIREAVDHDPDAVAVQSIPAGSEGLNVVGLQRVLRRMGRQPYFMSTTSPDGKKVGSDDLICALHRYVGSGIPVIAVIKTPNSGDAHAVVVVGMTHGKAPSKGGMKHATTAIFVDKFIVHDDQRGPFTVLPREGGTNGYDLRNVPFIIVPLPESVVVRAEAAELKAFQALEDLAKGWHEVCDASAPLLGTAPENGEPFFAALAAGRVLARTYLTSGWKYQARLARNIAHPNLKYRILTQSLPKLIWVTEFGIVDNLEKPDPTKRLIYAHCVVDAMSTGNQAPPIMIHVPGFLYTWVQGSDSFYPSHQLAKWMVADDRPYRPRARFLDRS</sequence>
<evidence type="ECO:0000313" key="2">
    <source>
        <dbReference type="Proteomes" id="UP000245444"/>
    </source>
</evidence>
<reference evidence="1 2" key="1">
    <citation type="submission" date="2018-05" db="EMBL/GenBank/DDBJ databases">
        <title>Complete Genome Sequence of Methylobacterium sp. 17Sr1-28.</title>
        <authorList>
            <person name="Srinivasan S."/>
        </authorList>
    </citation>
    <scope>NUCLEOTIDE SEQUENCE [LARGE SCALE GENOMIC DNA]</scope>
    <source>
        <strain evidence="1 2">17Sr1-28</strain>
    </source>
</reference>
<protein>
    <submittedName>
        <fullName evidence="1">Uncharacterized protein</fullName>
    </submittedName>
</protein>